<reference evidence="1" key="1">
    <citation type="submission" date="2014-12" db="EMBL/GenBank/DDBJ databases">
        <title>Insight into the proteome of Arion vulgaris.</title>
        <authorList>
            <person name="Aradska J."/>
            <person name="Bulat T."/>
            <person name="Smidak R."/>
            <person name="Sarate P."/>
            <person name="Gangsoo J."/>
            <person name="Sialana F."/>
            <person name="Bilban M."/>
            <person name="Lubec G."/>
        </authorList>
    </citation>
    <scope>NUCLEOTIDE SEQUENCE</scope>
    <source>
        <tissue evidence="1">Skin</tissue>
    </source>
</reference>
<protein>
    <submittedName>
        <fullName evidence="1">Uncharacterized protein</fullName>
    </submittedName>
</protein>
<dbReference type="EMBL" id="HACG01037291">
    <property type="protein sequence ID" value="CEK84156.1"/>
    <property type="molecule type" value="Transcribed_RNA"/>
</dbReference>
<dbReference type="EMBL" id="HACG01037288">
    <property type="protein sequence ID" value="CEK84153.1"/>
    <property type="molecule type" value="Transcribed_RNA"/>
</dbReference>
<name>A0A0B7ATG1_9EUPU</name>
<dbReference type="AlphaFoldDB" id="A0A0B7ATG1"/>
<gene>
    <name evidence="1" type="primary">ORF141021</name>
    <name evidence="2" type="synonym">ORF141041</name>
</gene>
<sequence>GTAGEVAIFEVEFELNCANNSKMEMRRPFDPLAHELDPNFRLTKFADLKG</sequence>
<evidence type="ECO:0000313" key="1">
    <source>
        <dbReference type="EMBL" id="CEK84153.1"/>
    </source>
</evidence>
<evidence type="ECO:0000313" key="2">
    <source>
        <dbReference type="EMBL" id="CEK84156.1"/>
    </source>
</evidence>
<accession>A0A0B7ATG1</accession>
<feature type="non-terminal residue" evidence="1">
    <location>
        <position position="1"/>
    </location>
</feature>
<organism evidence="1">
    <name type="scientific">Arion vulgaris</name>
    <dbReference type="NCBI Taxonomy" id="1028688"/>
    <lineage>
        <taxon>Eukaryota</taxon>
        <taxon>Metazoa</taxon>
        <taxon>Spiralia</taxon>
        <taxon>Lophotrochozoa</taxon>
        <taxon>Mollusca</taxon>
        <taxon>Gastropoda</taxon>
        <taxon>Heterobranchia</taxon>
        <taxon>Euthyneura</taxon>
        <taxon>Panpulmonata</taxon>
        <taxon>Eupulmonata</taxon>
        <taxon>Stylommatophora</taxon>
        <taxon>Helicina</taxon>
        <taxon>Arionoidea</taxon>
        <taxon>Arionidae</taxon>
        <taxon>Arion</taxon>
    </lineage>
</organism>
<proteinExistence type="predicted"/>